<dbReference type="EMBL" id="CP013140">
    <property type="protein sequence ID" value="ALN56638.1"/>
    <property type="molecule type" value="Genomic_DNA"/>
</dbReference>
<dbReference type="PATRIC" id="fig|69.6.peg.1264"/>
<dbReference type="KEGG" id="lez:GLE_1281"/>
<dbReference type="Gene3D" id="1.25.40.10">
    <property type="entry name" value="Tetratricopeptide repeat domain"/>
    <property type="match status" value="1"/>
</dbReference>
<sequence length="315" mass="34763">MRPHRRILFAMPKPRSARERAELLNEYGHRLGARGEDERALSFYAQAAQADPAWAAPWFNIGLLHKYFGDWTQSLIANREALARDAGHQGACWNLGIAATALRDWRSAREAWQRYGLPIEPGEEPLEVDCGLAPVRLDPDGRGEVVWCDRLDPARARIRNVPLPDSGHRYADIVLNDGAPNGSRRIGEREYPVFDQLELWQASPYATFEAWIETPDPASLAALAQRAHGDHGQAQDWTDSVRHLCRACSLGDADADAAHDHPPLQASGDAAGARWVGVAARDEAAARAVVDDWLHAHPSARLLQWRLAVPAGAAD</sequence>
<dbReference type="STRING" id="69.GLE_1281"/>
<proteinExistence type="predicted"/>
<dbReference type="SUPFAM" id="SSF48452">
    <property type="entry name" value="TPR-like"/>
    <property type="match status" value="1"/>
</dbReference>
<protein>
    <submittedName>
        <fullName evidence="1">Tetratricopeptide repeat domain protein</fullName>
    </submittedName>
</protein>
<evidence type="ECO:0000313" key="2">
    <source>
        <dbReference type="Proteomes" id="UP000061569"/>
    </source>
</evidence>
<dbReference type="InterPro" id="IPR011990">
    <property type="entry name" value="TPR-like_helical_dom_sf"/>
</dbReference>
<dbReference type="Proteomes" id="UP000061569">
    <property type="component" value="Chromosome"/>
</dbReference>
<organism evidence="1 2">
    <name type="scientific">Lysobacter enzymogenes</name>
    <dbReference type="NCBI Taxonomy" id="69"/>
    <lineage>
        <taxon>Bacteria</taxon>
        <taxon>Pseudomonadati</taxon>
        <taxon>Pseudomonadota</taxon>
        <taxon>Gammaproteobacteria</taxon>
        <taxon>Lysobacterales</taxon>
        <taxon>Lysobacteraceae</taxon>
        <taxon>Lysobacter</taxon>
    </lineage>
</organism>
<evidence type="ECO:0000313" key="1">
    <source>
        <dbReference type="EMBL" id="ALN56638.1"/>
    </source>
</evidence>
<dbReference type="AlphaFoldDB" id="A0A0S2DDK1"/>
<reference evidence="1 2" key="1">
    <citation type="submission" date="2015-11" db="EMBL/GenBank/DDBJ databases">
        <title>Genome sequences of Lysobacter enzymogenes strain C3 and Lysobacter antibioticus ATCC 29479.</title>
        <authorList>
            <person name="Kobayashi D.Y."/>
        </authorList>
    </citation>
    <scope>NUCLEOTIDE SEQUENCE [LARGE SCALE GENOMIC DNA]</scope>
    <source>
        <strain evidence="1 2">C3</strain>
    </source>
</reference>
<gene>
    <name evidence="1" type="ORF">GLE_1281</name>
</gene>
<name>A0A0S2DDK1_LYSEN</name>
<accession>A0A0S2DDK1</accession>